<dbReference type="PANTHER" id="PTHR30289:SF1">
    <property type="entry name" value="PEBP (PHOSPHATIDYLETHANOLAMINE-BINDING PROTEIN) FAMILY PROTEIN"/>
    <property type="match status" value="1"/>
</dbReference>
<accession>A0AAW6QWY6</accession>
<dbReference type="AlphaFoldDB" id="A0AAW6QWY6"/>
<proteinExistence type="predicted"/>
<name>A0AAW6QWY6_9GAMM</name>
<organism evidence="2">
    <name type="scientific">Shewanella xiamenensis</name>
    <dbReference type="NCBI Taxonomy" id="332186"/>
    <lineage>
        <taxon>Bacteria</taxon>
        <taxon>Pseudomonadati</taxon>
        <taxon>Pseudomonadota</taxon>
        <taxon>Gammaproteobacteria</taxon>
        <taxon>Alteromonadales</taxon>
        <taxon>Shewanellaceae</taxon>
        <taxon>Shewanella</taxon>
    </lineage>
</organism>
<dbReference type="GO" id="GO:0004860">
    <property type="term" value="F:protein kinase inhibitor activity"/>
    <property type="evidence" value="ECO:0007669"/>
    <property type="project" value="UniProtKB-KW"/>
</dbReference>
<reference evidence="2" key="1">
    <citation type="journal article" date="2019" name="Int J Environ Res Public Health">
        <title>Characterization of Chromosome-Mediated BlaOXA-894 in Shewanella xiamenensis Isolated from Pig Wastewater.</title>
        <authorList>
            <person name="Zou H."/>
            <person name="Zhou Z."/>
            <person name="Xia H."/>
            <person name="Zhao Q."/>
            <person name="Li X."/>
        </authorList>
    </citation>
    <scope>NUCLEOTIDE SEQUENCE</scope>
    <source>
        <strain evidence="2">2015oxa</strain>
    </source>
</reference>
<feature type="signal peptide" evidence="1">
    <location>
        <begin position="1"/>
        <end position="29"/>
    </location>
</feature>
<dbReference type="Pfam" id="PF01161">
    <property type="entry name" value="PBP"/>
    <property type="match status" value="1"/>
</dbReference>
<dbReference type="EMBL" id="SUNE01000005">
    <property type="protein sequence ID" value="MDG5900228.1"/>
    <property type="molecule type" value="Genomic_DNA"/>
</dbReference>
<dbReference type="PANTHER" id="PTHR30289">
    <property type="entry name" value="UNCHARACTERIZED PROTEIN YBCL-RELATED"/>
    <property type="match status" value="1"/>
</dbReference>
<keyword evidence="2" id="KW-0649">Protein kinase inhibitor</keyword>
<dbReference type="InterPro" id="IPR008914">
    <property type="entry name" value="PEBP"/>
</dbReference>
<keyword evidence="1" id="KW-0732">Signal</keyword>
<dbReference type="InterPro" id="IPR005247">
    <property type="entry name" value="YbhB_YbcL/LppC-like"/>
</dbReference>
<reference evidence="2" key="2">
    <citation type="submission" date="2019-04" db="EMBL/GenBank/DDBJ databases">
        <authorList>
            <person name="Zou H."/>
        </authorList>
    </citation>
    <scope>NUCLEOTIDE SEQUENCE</scope>
    <source>
        <strain evidence="2">2015oxa</strain>
    </source>
</reference>
<dbReference type="CDD" id="cd00865">
    <property type="entry name" value="PEBP_bact_arch"/>
    <property type="match status" value="1"/>
</dbReference>
<comment type="caution">
    <text evidence="2">The sequence shown here is derived from an EMBL/GenBank/DDBJ whole genome shotgun (WGS) entry which is preliminary data.</text>
</comment>
<evidence type="ECO:0000256" key="1">
    <source>
        <dbReference type="SAM" id="SignalP"/>
    </source>
</evidence>
<protein>
    <submittedName>
        <fullName evidence="2">YbhB/YbcL family Raf kinase inhibitor-like protein</fullName>
    </submittedName>
</protein>
<gene>
    <name evidence="2" type="ORF">E2650_10100</name>
</gene>
<dbReference type="SUPFAM" id="SSF49777">
    <property type="entry name" value="PEBP-like"/>
    <property type="match status" value="1"/>
</dbReference>
<sequence length="201" mass="21679">MIQGFSTAYLFQLSLITSAMLLSPASMSAQDEPIKTTSLDSATTFSLQSNLTPNASIPADYYWNQFGCSGANLAPKLTWEHAPKGTQSFAVTFYDKDAPTGSGFWHRVVYNIPSQINQLEGGVNGGTLPAEAIEANTDLGKPGFFGPCPPKGREHRYVWTVHALDVAKLPIDANASPALVGFYLWQHRLAEANLTVLAGSK</sequence>
<dbReference type="NCBIfam" id="TIGR00481">
    <property type="entry name" value="YbhB/YbcL family Raf kinase inhibitor-like protein"/>
    <property type="match status" value="1"/>
</dbReference>
<feature type="chain" id="PRO_5043352895" evidence="1">
    <location>
        <begin position="30"/>
        <end position="201"/>
    </location>
</feature>
<dbReference type="InterPro" id="IPR036610">
    <property type="entry name" value="PEBP-like_sf"/>
</dbReference>
<evidence type="ECO:0000313" key="2">
    <source>
        <dbReference type="EMBL" id="MDG5900228.1"/>
    </source>
</evidence>
<dbReference type="Proteomes" id="UP001152518">
    <property type="component" value="Unassembled WGS sequence"/>
</dbReference>
<dbReference type="Gene3D" id="3.90.280.10">
    <property type="entry name" value="PEBP-like"/>
    <property type="match status" value="1"/>
</dbReference>